<comment type="function">
    <text evidence="15">Receptor for endothelin-1. Mediates its action by association with G proteins that activate a phosphatidylinositol-calcium second messenger system. The rank order of binding affinities for ET-A is: ET1 &gt; ET2 &gt;&gt; ET3.</text>
</comment>
<comment type="similarity">
    <text evidence="17">Belongs to the G-protein coupled receptor 1 family.</text>
</comment>
<keyword evidence="12 17" id="KW-0675">Receptor</keyword>
<feature type="domain" description="G-protein coupled receptors family 1 profile" evidence="19">
    <location>
        <begin position="1"/>
        <end position="232"/>
    </location>
</feature>
<reference evidence="20" key="1">
    <citation type="submission" date="2023-07" db="EMBL/GenBank/DDBJ databases">
        <authorList>
            <person name="Stuckert A."/>
        </authorList>
    </citation>
    <scope>NUCLEOTIDE SEQUENCE</scope>
</reference>
<evidence type="ECO:0000256" key="12">
    <source>
        <dbReference type="ARBA" id="ARBA00023170"/>
    </source>
</evidence>
<keyword evidence="5" id="KW-0597">Phosphoprotein</keyword>
<evidence type="ECO:0000256" key="4">
    <source>
        <dbReference type="ARBA" id="ARBA00022475"/>
    </source>
</evidence>
<evidence type="ECO:0000256" key="9">
    <source>
        <dbReference type="ARBA" id="ARBA00023040"/>
    </source>
</evidence>
<evidence type="ECO:0000256" key="2">
    <source>
        <dbReference type="ARBA" id="ARBA00011811"/>
    </source>
</evidence>
<dbReference type="Pfam" id="PF00001">
    <property type="entry name" value="7tm_1"/>
    <property type="match status" value="1"/>
</dbReference>
<evidence type="ECO:0000256" key="14">
    <source>
        <dbReference type="ARBA" id="ARBA00023224"/>
    </source>
</evidence>
<keyword evidence="13" id="KW-0325">Glycoprotein</keyword>
<dbReference type="InterPro" id="IPR017452">
    <property type="entry name" value="GPCR_Rhodpsn_7TM"/>
</dbReference>
<protein>
    <recommendedName>
        <fullName evidence="3">Endothelin-1 receptor</fullName>
    </recommendedName>
    <alternativeName>
        <fullName evidence="16">Endothelin receptor type A</fullName>
    </alternativeName>
</protein>
<dbReference type="Proteomes" id="UP001176940">
    <property type="component" value="Unassembled WGS sequence"/>
</dbReference>
<evidence type="ECO:0000256" key="17">
    <source>
        <dbReference type="RuleBase" id="RU000688"/>
    </source>
</evidence>
<dbReference type="InterPro" id="IPR002175">
    <property type="entry name" value="ETA_rcpt"/>
</dbReference>
<keyword evidence="14 17" id="KW-0807">Transducer</keyword>
<feature type="transmembrane region" description="Helical" evidence="18">
    <location>
        <begin position="126"/>
        <end position="152"/>
    </location>
</feature>
<evidence type="ECO:0000256" key="7">
    <source>
        <dbReference type="ARBA" id="ARBA00022729"/>
    </source>
</evidence>
<evidence type="ECO:0000256" key="18">
    <source>
        <dbReference type="SAM" id="Phobius"/>
    </source>
</evidence>
<keyword evidence="9 17" id="KW-0297">G-protein coupled receptor</keyword>
<evidence type="ECO:0000256" key="6">
    <source>
        <dbReference type="ARBA" id="ARBA00022692"/>
    </source>
</evidence>
<keyword evidence="11" id="KW-1015">Disulfide bond</keyword>
<organism evidence="20 21">
    <name type="scientific">Ranitomeya imitator</name>
    <name type="common">mimic poison frog</name>
    <dbReference type="NCBI Taxonomy" id="111125"/>
    <lineage>
        <taxon>Eukaryota</taxon>
        <taxon>Metazoa</taxon>
        <taxon>Chordata</taxon>
        <taxon>Craniata</taxon>
        <taxon>Vertebrata</taxon>
        <taxon>Euteleostomi</taxon>
        <taxon>Amphibia</taxon>
        <taxon>Batrachia</taxon>
        <taxon>Anura</taxon>
        <taxon>Neobatrachia</taxon>
        <taxon>Hyloidea</taxon>
        <taxon>Dendrobatidae</taxon>
        <taxon>Dendrobatinae</taxon>
        <taxon>Ranitomeya</taxon>
    </lineage>
</organism>
<keyword evidence="7" id="KW-0732">Signal</keyword>
<evidence type="ECO:0000256" key="5">
    <source>
        <dbReference type="ARBA" id="ARBA00022553"/>
    </source>
</evidence>
<evidence type="ECO:0000256" key="3">
    <source>
        <dbReference type="ARBA" id="ARBA00013809"/>
    </source>
</evidence>
<comment type="caution">
    <text evidence="20">The sequence shown here is derived from an EMBL/GenBank/DDBJ whole genome shotgun (WGS) entry which is preliminary data.</text>
</comment>
<dbReference type="PROSITE" id="PS50262">
    <property type="entry name" value="G_PROTEIN_RECEP_F1_2"/>
    <property type="match status" value="1"/>
</dbReference>
<gene>
    <name evidence="20" type="ORF">RIMI_LOCUS21662212</name>
</gene>
<dbReference type="InterPro" id="IPR000276">
    <property type="entry name" value="GPCR_Rhodpsn"/>
</dbReference>
<feature type="transmembrane region" description="Helical" evidence="18">
    <location>
        <begin position="173"/>
        <end position="191"/>
    </location>
</feature>
<evidence type="ECO:0000313" key="20">
    <source>
        <dbReference type="EMBL" id="CAJ0966788.1"/>
    </source>
</evidence>
<keyword evidence="10 18" id="KW-0472">Membrane</keyword>
<keyword evidence="8 18" id="KW-1133">Transmembrane helix</keyword>
<dbReference type="InterPro" id="IPR000499">
    <property type="entry name" value="Endthln_rcpt"/>
</dbReference>
<feature type="transmembrane region" description="Helical" evidence="18">
    <location>
        <begin position="67"/>
        <end position="87"/>
    </location>
</feature>
<dbReference type="InterPro" id="IPR051193">
    <property type="entry name" value="GPCR_endothelin_rcpt"/>
</dbReference>
<evidence type="ECO:0000256" key="8">
    <source>
        <dbReference type="ARBA" id="ARBA00022989"/>
    </source>
</evidence>
<keyword evidence="4" id="KW-1003">Cell membrane</keyword>
<name>A0ABN9MME0_9NEOB</name>
<dbReference type="PROSITE" id="PS00237">
    <property type="entry name" value="G_PROTEIN_RECEP_F1_1"/>
    <property type="match status" value="1"/>
</dbReference>
<comment type="subunit">
    <text evidence="2">Interacts with HDAC7 and KAT5.</text>
</comment>
<accession>A0ABN9MME0</accession>
<evidence type="ECO:0000259" key="19">
    <source>
        <dbReference type="PROSITE" id="PS50262"/>
    </source>
</evidence>
<proteinExistence type="inferred from homology"/>
<dbReference type="SUPFAM" id="SSF81321">
    <property type="entry name" value="Family A G protein-coupled receptor-like"/>
    <property type="match status" value="1"/>
</dbReference>
<evidence type="ECO:0000256" key="15">
    <source>
        <dbReference type="ARBA" id="ARBA00025187"/>
    </source>
</evidence>
<dbReference type="Gene3D" id="1.20.1070.10">
    <property type="entry name" value="Rhodopsin 7-helix transmembrane proteins"/>
    <property type="match status" value="1"/>
</dbReference>
<comment type="subcellular location">
    <subcellularLocation>
        <location evidence="1">Cell membrane</location>
        <topology evidence="1">Multi-pass membrane protein</topology>
    </subcellularLocation>
</comment>
<evidence type="ECO:0000256" key="13">
    <source>
        <dbReference type="ARBA" id="ARBA00023180"/>
    </source>
</evidence>
<dbReference type="EMBL" id="CAUEEQ010077100">
    <property type="protein sequence ID" value="CAJ0966788.1"/>
    <property type="molecule type" value="Genomic_DNA"/>
</dbReference>
<evidence type="ECO:0000256" key="16">
    <source>
        <dbReference type="ARBA" id="ARBA00030983"/>
    </source>
</evidence>
<dbReference type="PRINTS" id="PR00366">
    <property type="entry name" value="ENDOTHELINR"/>
</dbReference>
<evidence type="ECO:0000313" key="21">
    <source>
        <dbReference type="Proteomes" id="UP001176940"/>
    </source>
</evidence>
<dbReference type="PRINTS" id="PR00570">
    <property type="entry name" value="ENDOTHELINAR"/>
</dbReference>
<dbReference type="PANTHER" id="PTHR46099:SF2">
    <property type="entry name" value="ENDOTHELIN-1 RECEPTOR"/>
    <property type="match status" value="1"/>
</dbReference>
<keyword evidence="21" id="KW-1185">Reference proteome</keyword>
<evidence type="ECO:0000256" key="10">
    <source>
        <dbReference type="ARBA" id="ARBA00023136"/>
    </source>
</evidence>
<keyword evidence="6 17" id="KW-0812">Transmembrane</keyword>
<evidence type="ECO:0000256" key="1">
    <source>
        <dbReference type="ARBA" id="ARBA00004651"/>
    </source>
</evidence>
<dbReference type="PRINTS" id="PR00237">
    <property type="entry name" value="GPCRRHODOPSN"/>
</dbReference>
<dbReference type="PANTHER" id="PTHR46099">
    <property type="entry name" value="G_PROTEIN_RECEP_F1_2 DOMAIN-CONTAINING PROTEIN"/>
    <property type="match status" value="1"/>
</dbReference>
<evidence type="ECO:0000256" key="11">
    <source>
        <dbReference type="ARBA" id="ARBA00023157"/>
    </source>
</evidence>
<sequence length="235" mass="27123">MLNKLLRGMLLAERWPFAQSPIGTCLCKLVPFIQKASVGITVLNLCALSVDRYRAVASWSRVQGNGIPLITAIEIVSIWVLSFVLAIPEAIGFVMIQFDYRGEQIRTCMFHATSPFMEFYQYAKDWWLFGFYFCVPLACTAIFYTLMTCEMLHQRKGSLRIALSEHLKQRREVAKTVFCLVVIFALCWFPMHLSRIIKKTLYNEYDTGRCELLRLRLTFLLEFHPCVCHLSLSGP</sequence>